<protein>
    <submittedName>
        <fullName evidence="8">Beta glucosidase 3</fullName>
    </submittedName>
</protein>
<gene>
    <name evidence="8" type="primary">bglu3</name>
</gene>
<dbReference type="PANTHER" id="PTHR10353:SF27">
    <property type="entry name" value="BETA-GLUCOSIDASE 47"/>
    <property type="match status" value="1"/>
</dbReference>
<evidence type="ECO:0000256" key="6">
    <source>
        <dbReference type="RuleBase" id="RU004468"/>
    </source>
</evidence>
<evidence type="ECO:0000256" key="2">
    <source>
        <dbReference type="ARBA" id="ARBA00022801"/>
    </source>
</evidence>
<dbReference type="PROSITE" id="PS00572">
    <property type="entry name" value="GLYCOSYL_HYDROL_F1_1"/>
    <property type="match status" value="1"/>
</dbReference>
<dbReference type="GO" id="GO:0005975">
    <property type="term" value="P:carbohydrate metabolic process"/>
    <property type="evidence" value="ECO:0007669"/>
    <property type="project" value="InterPro"/>
</dbReference>
<dbReference type="PROSITE" id="PS00653">
    <property type="entry name" value="GLYCOSYL_HYDROL_F1_2"/>
    <property type="match status" value="1"/>
</dbReference>
<dbReference type="Gene3D" id="3.20.20.80">
    <property type="entry name" value="Glycosidases"/>
    <property type="match status" value="1"/>
</dbReference>
<evidence type="ECO:0000313" key="8">
    <source>
        <dbReference type="EMBL" id="QJC44966.1"/>
    </source>
</evidence>
<evidence type="ECO:0000256" key="5">
    <source>
        <dbReference type="RuleBase" id="RU003690"/>
    </source>
</evidence>
<proteinExistence type="evidence at transcript level"/>
<dbReference type="InterPro" id="IPR001360">
    <property type="entry name" value="Glyco_hydro_1"/>
</dbReference>
<dbReference type="SUPFAM" id="SSF51445">
    <property type="entry name" value="(Trans)glycosidases"/>
    <property type="match status" value="1"/>
</dbReference>
<dbReference type="PANTHER" id="PTHR10353">
    <property type="entry name" value="GLYCOSYL HYDROLASE"/>
    <property type="match status" value="1"/>
</dbReference>
<evidence type="ECO:0000256" key="1">
    <source>
        <dbReference type="ARBA" id="ARBA00010838"/>
    </source>
</evidence>
<dbReference type="GO" id="GO:0008422">
    <property type="term" value="F:beta-glucosidase activity"/>
    <property type="evidence" value="ECO:0007669"/>
    <property type="project" value="TreeGrafter"/>
</dbReference>
<evidence type="ECO:0000256" key="7">
    <source>
        <dbReference type="SAM" id="Phobius"/>
    </source>
</evidence>
<comment type="similarity">
    <text evidence="1 5">Belongs to the glycosyl hydrolase 1 family.</text>
</comment>
<reference evidence="8" key="1">
    <citation type="submission" date="2019-08" db="EMBL/GenBank/DDBJ databases">
        <authorList>
            <person name="Yang Y."/>
        </authorList>
    </citation>
    <scope>NUCLEOTIDE SEQUENCE</scope>
</reference>
<feature type="transmembrane region" description="Helical" evidence="7">
    <location>
        <begin position="32"/>
        <end position="50"/>
    </location>
</feature>
<dbReference type="Pfam" id="PF00232">
    <property type="entry name" value="Glyco_hydro_1"/>
    <property type="match status" value="1"/>
</dbReference>
<keyword evidence="7" id="KW-0812">Transmembrane</keyword>
<keyword evidence="7" id="KW-1133">Transmembrane helix</keyword>
<keyword evidence="2 6" id="KW-0378">Hydrolase</keyword>
<sequence>MLLFYETYMLISCFSITKFTLLVTLMRNSFNLFLVLVLGACLSIVAAASYEIMNSFEANYNLSSFPRNFLFGTASSSYQYEGAYLADGKGLSNWDMFSHKPGNIVDGSNGDIAVDHYHLYLKDVELMEYLGINTYRFSISWARILPQGRFGNVNTAGIKYYNKLINALIGKGIQPLVSLTHYDMPQELEDRYGGWLSPQIQKDFLYYASICFKYYGDRVKYWVTINEPNVAAIRGYRSGIYPPARCSASFGNCSSGDSEREPFIVAHNMILSHSAALNLYRSKYQGKQKGNIGIAINAVWYEPFSNSSHDKLAAQRALSFYMNWILDPIILGHYPKEMKDILGCLLPEFSDDDLKNGLDFIGINHYTSFYAKDCLHSKCVQGPGITKTEGYYLRTAIKNNIPIGEPTAVDWLYVYPEGMEKTLTYLKNRYNNIPMFITENGFGVMNQPDSSIYGLLNDDKRVEYMKSYLDALVSAIRQGADVRGYIAWSLLDNFEWLSGYTIRFGLYHVDYKTLKRTPKSSAKWYKHFISTSLQDEKSTT</sequence>
<dbReference type="EMBL" id="MN267745">
    <property type="protein sequence ID" value="QJC44966.1"/>
    <property type="molecule type" value="mRNA"/>
</dbReference>
<dbReference type="PRINTS" id="PR00131">
    <property type="entry name" value="GLHYDRLASE1"/>
</dbReference>
<keyword evidence="3 6" id="KW-0326">Glycosidase</keyword>
<feature type="active site" description="Nucleophile" evidence="4">
    <location>
        <position position="439"/>
    </location>
</feature>
<feature type="transmembrane region" description="Helical" evidence="7">
    <location>
        <begin position="6"/>
        <end position="25"/>
    </location>
</feature>
<dbReference type="InterPro" id="IPR033132">
    <property type="entry name" value="GH_1_N_CS"/>
</dbReference>
<dbReference type="AlphaFoldDB" id="A0A7G3S2X9"/>
<evidence type="ECO:0000256" key="3">
    <source>
        <dbReference type="ARBA" id="ARBA00023295"/>
    </source>
</evidence>
<dbReference type="InterPro" id="IPR017853">
    <property type="entry name" value="GH"/>
</dbReference>
<keyword evidence="7" id="KW-0472">Membrane</keyword>
<dbReference type="InterPro" id="IPR018120">
    <property type="entry name" value="Glyco_hydro_1_AS"/>
</dbReference>
<evidence type="ECO:0000256" key="4">
    <source>
        <dbReference type="PROSITE-ProRule" id="PRU10055"/>
    </source>
</evidence>
<name>A0A7G3S2X9_STERE</name>
<accession>A0A7G3S2X9</accession>
<dbReference type="FunFam" id="3.20.20.80:FF:000020">
    <property type="entry name" value="Beta-glucosidase 12"/>
    <property type="match status" value="1"/>
</dbReference>
<organism evidence="8">
    <name type="scientific">Stevia rebaudiana</name>
    <name type="common">Stevia</name>
    <name type="synonym">Eupatorium rebaudianum</name>
    <dbReference type="NCBI Taxonomy" id="55670"/>
    <lineage>
        <taxon>Eukaryota</taxon>
        <taxon>Viridiplantae</taxon>
        <taxon>Streptophyta</taxon>
        <taxon>Embryophyta</taxon>
        <taxon>Tracheophyta</taxon>
        <taxon>Spermatophyta</taxon>
        <taxon>Magnoliopsida</taxon>
        <taxon>eudicotyledons</taxon>
        <taxon>Gunneridae</taxon>
        <taxon>Pentapetalae</taxon>
        <taxon>asterids</taxon>
        <taxon>campanulids</taxon>
        <taxon>Asterales</taxon>
        <taxon>Asteraceae</taxon>
        <taxon>Asteroideae</taxon>
        <taxon>Heliantheae alliance</taxon>
        <taxon>Eupatorieae</taxon>
        <taxon>Stevia</taxon>
    </lineage>
</organism>